<proteinExistence type="predicted"/>
<gene>
    <name evidence="2" type="ORF">VPK24_12110</name>
</gene>
<evidence type="ECO:0000313" key="3">
    <source>
        <dbReference type="Proteomes" id="UP001604335"/>
    </source>
</evidence>
<name>A0ABW7CB69_9CYAN</name>
<keyword evidence="2" id="KW-0560">Oxidoreductase</keyword>
<evidence type="ECO:0000259" key="1">
    <source>
        <dbReference type="Pfam" id="PF03992"/>
    </source>
</evidence>
<dbReference type="Gene3D" id="3.30.70.100">
    <property type="match status" value="1"/>
</dbReference>
<dbReference type="Proteomes" id="UP001604335">
    <property type="component" value="Unassembled WGS sequence"/>
</dbReference>
<feature type="domain" description="ABM" evidence="1">
    <location>
        <begin position="22"/>
        <end position="77"/>
    </location>
</feature>
<organism evidence="2 3">
    <name type="scientific">Limnothrix redekei LRLZ20PSL1</name>
    <dbReference type="NCBI Taxonomy" id="3112953"/>
    <lineage>
        <taxon>Bacteria</taxon>
        <taxon>Bacillati</taxon>
        <taxon>Cyanobacteriota</taxon>
        <taxon>Cyanophyceae</taxon>
        <taxon>Pseudanabaenales</taxon>
        <taxon>Pseudanabaenaceae</taxon>
        <taxon>Limnothrix</taxon>
    </lineage>
</organism>
<comment type="caution">
    <text evidence="2">The sequence shown here is derived from an EMBL/GenBank/DDBJ whole genome shotgun (WGS) entry which is preliminary data.</text>
</comment>
<dbReference type="InterPro" id="IPR011008">
    <property type="entry name" value="Dimeric_a/b-barrel"/>
</dbReference>
<accession>A0ABW7CB69</accession>
<dbReference type="InterPro" id="IPR007138">
    <property type="entry name" value="ABM_dom"/>
</dbReference>
<keyword evidence="3" id="KW-1185">Reference proteome</keyword>
<evidence type="ECO:0000313" key="2">
    <source>
        <dbReference type="EMBL" id="MFG3818385.1"/>
    </source>
</evidence>
<dbReference type="SUPFAM" id="SSF54909">
    <property type="entry name" value="Dimeric alpha+beta barrel"/>
    <property type="match status" value="1"/>
</dbReference>
<reference evidence="3" key="1">
    <citation type="journal article" date="2024" name="Algal Res.">
        <title>Biochemical, toxicological and genomic investigation of a high-biomass producing Limnothrix strain isolated from Italian shallow drinking water reservoir.</title>
        <authorList>
            <person name="Simonazzi M."/>
            <person name="Shishido T.K."/>
            <person name="Delbaje E."/>
            <person name="Wahlsten M."/>
            <person name="Fewer D.P."/>
            <person name="Sivonen K."/>
            <person name="Pezzolesi L."/>
            <person name="Pistocchi R."/>
        </authorList>
    </citation>
    <scope>NUCLEOTIDE SEQUENCE [LARGE SCALE GENOMIC DNA]</scope>
    <source>
        <strain evidence="3">LRLZ20PSL1</strain>
    </source>
</reference>
<sequence>MQEVDCIMAHVLIIHEVEGYATWKAIFDGAANIRQQAGERSYQVLRDECDPNKIVHFSHWTSIQDARAFFESPRLVEIRQQAGVKAPEFIYLDQLETGILKPED</sequence>
<dbReference type="EMBL" id="JAZAQF010000070">
    <property type="protein sequence ID" value="MFG3818385.1"/>
    <property type="molecule type" value="Genomic_DNA"/>
</dbReference>
<protein>
    <submittedName>
        <fullName evidence="2">Antibiotic biosynthesis monooxygenase</fullName>
    </submittedName>
</protein>
<dbReference type="Pfam" id="PF03992">
    <property type="entry name" value="ABM"/>
    <property type="match status" value="1"/>
</dbReference>
<dbReference type="GO" id="GO:0004497">
    <property type="term" value="F:monooxygenase activity"/>
    <property type="evidence" value="ECO:0007669"/>
    <property type="project" value="UniProtKB-KW"/>
</dbReference>
<keyword evidence="2" id="KW-0503">Monooxygenase</keyword>